<name>A0A2P2L4M2_RHIMU</name>
<dbReference type="EMBL" id="GGEC01032412">
    <property type="protein sequence ID" value="MBX12896.1"/>
    <property type="molecule type" value="Transcribed_RNA"/>
</dbReference>
<accession>A0A2P2L4M2</accession>
<protein>
    <submittedName>
        <fullName evidence="1">Uncharacterized protein</fullName>
    </submittedName>
</protein>
<sequence length="12" mass="1421">MGTIKNIYKPQK</sequence>
<reference evidence="1" key="1">
    <citation type="submission" date="2018-02" db="EMBL/GenBank/DDBJ databases">
        <title>Rhizophora mucronata_Transcriptome.</title>
        <authorList>
            <person name="Meera S.P."/>
            <person name="Sreeshan A."/>
            <person name="Augustine A."/>
        </authorList>
    </citation>
    <scope>NUCLEOTIDE SEQUENCE</scope>
    <source>
        <tissue evidence="1">Leaf</tissue>
    </source>
</reference>
<organism evidence="1">
    <name type="scientific">Rhizophora mucronata</name>
    <name type="common">Asiatic mangrove</name>
    <dbReference type="NCBI Taxonomy" id="61149"/>
    <lineage>
        <taxon>Eukaryota</taxon>
        <taxon>Viridiplantae</taxon>
        <taxon>Streptophyta</taxon>
        <taxon>Embryophyta</taxon>
        <taxon>Tracheophyta</taxon>
        <taxon>Spermatophyta</taxon>
        <taxon>Magnoliopsida</taxon>
        <taxon>eudicotyledons</taxon>
        <taxon>Gunneridae</taxon>
        <taxon>Pentapetalae</taxon>
        <taxon>rosids</taxon>
        <taxon>fabids</taxon>
        <taxon>Malpighiales</taxon>
        <taxon>Rhizophoraceae</taxon>
        <taxon>Rhizophora</taxon>
    </lineage>
</organism>
<evidence type="ECO:0000313" key="1">
    <source>
        <dbReference type="EMBL" id="MBX12896.1"/>
    </source>
</evidence>
<proteinExistence type="predicted"/>